<dbReference type="SUPFAM" id="SSF55136">
    <property type="entry name" value="Probable bacterial effector-binding domain"/>
    <property type="match status" value="1"/>
</dbReference>
<name>Q1IYG5_DEIGD</name>
<dbReference type="SUPFAM" id="SSF46955">
    <property type="entry name" value="Putative DNA-binding domain"/>
    <property type="match status" value="1"/>
</dbReference>
<keyword evidence="1" id="KW-0238">DNA-binding</keyword>
<accession>Q1IYG5</accession>
<dbReference type="PANTHER" id="PTHR30204">
    <property type="entry name" value="REDOX-CYCLING DRUG-SENSING TRANSCRIPTIONAL ACTIVATOR SOXR"/>
    <property type="match status" value="1"/>
</dbReference>
<dbReference type="EMBL" id="CP000359">
    <property type="protein sequence ID" value="ABF45719.1"/>
    <property type="molecule type" value="Genomic_DNA"/>
</dbReference>
<evidence type="ECO:0000313" key="3">
    <source>
        <dbReference type="EMBL" id="ABF45719.1"/>
    </source>
</evidence>
<dbReference type="SMART" id="SM00422">
    <property type="entry name" value="HTH_MERR"/>
    <property type="match status" value="1"/>
</dbReference>
<dbReference type="InterPro" id="IPR011256">
    <property type="entry name" value="Reg_factor_effector_dom_sf"/>
</dbReference>
<organism evidence="3 4">
    <name type="scientific">Deinococcus geothermalis (strain DSM 11300 / CIP 105573 / AG-3a)</name>
    <dbReference type="NCBI Taxonomy" id="319795"/>
    <lineage>
        <taxon>Bacteria</taxon>
        <taxon>Thermotogati</taxon>
        <taxon>Deinococcota</taxon>
        <taxon>Deinococci</taxon>
        <taxon>Deinococcales</taxon>
        <taxon>Deinococcaceae</taxon>
        <taxon>Deinococcus</taxon>
    </lineage>
</organism>
<evidence type="ECO:0000259" key="2">
    <source>
        <dbReference type="PROSITE" id="PS50937"/>
    </source>
</evidence>
<gene>
    <name evidence="3" type="ordered locus">Dgeo_1424</name>
</gene>
<feature type="domain" description="HTH merR-type" evidence="2">
    <location>
        <begin position="12"/>
        <end position="82"/>
    </location>
</feature>
<dbReference type="Gene3D" id="1.10.1660.10">
    <property type="match status" value="1"/>
</dbReference>
<dbReference type="Pfam" id="PF13411">
    <property type="entry name" value="MerR_1"/>
    <property type="match status" value="1"/>
</dbReference>
<dbReference type="PROSITE" id="PS50937">
    <property type="entry name" value="HTH_MERR_2"/>
    <property type="match status" value="1"/>
</dbReference>
<dbReference type="Gene3D" id="3.20.80.10">
    <property type="entry name" value="Regulatory factor, effector binding domain"/>
    <property type="match status" value="1"/>
</dbReference>
<dbReference type="Proteomes" id="UP000002431">
    <property type="component" value="Chromosome"/>
</dbReference>
<proteinExistence type="predicted"/>
<dbReference type="PANTHER" id="PTHR30204:SF97">
    <property type="entry name" value="MERR FAMILY REGULATORY PROTEIN"/>
    <property type="match status" value="1"/>
</dbReference>
<sequence length="279" mass="31368">MVTEAQGPPEPLLTISHFARLSRLSPKALRLYDTLGLLRPLQVDPGSGYRFYAATQLEQARLIGLLRRLDMPLGQIQALIQAPVTDRAAQLQRYWQGLQRELQEKESLVAYLTDWFSQKETKMFEIQERTVGQVQVIGRRGRVHLGALPDFIATTFQELQQHLAAQDAPFAAAPYTLFYGEVGADSDGPVEVCIPFCGRVVPGRGMTVRAEPAYREAYVTLTREQQGTVQAILTAHDEVARWLRQQGKTLARPAREVYLQSEGEQQPALEVAYAYRVES</sequence>
<dbReference type="GO" id="GO:0003677">
    <property type="term" value="F:DNA binding"/>
    <property type="evidence" value="ECO:0007669"/>
    <property type="project" value="UniProtKB-KW"/>
</dbReference>
<dbReference type="STRING" id="319795.Dgeo_1424"/>
<dbReference type="eggNOG" id="COG0789">
    <property type="taxonomic scope" value="Bacteria"/>
</dbReference>
<dbReference type="InterPro" id="IPR047057">
    <property type="entry name" value="MerR_fam"/>
</dbReference>
<dbReference type="InterPro" id="IPR009061">
    <property type="entry name" value="DNA-bd_dom_put_sf"/>
</dbReference>
<dbReference type="KEGG" id="dge:Dgeo_1424"/>
<dbReference type="GO" id="GO:0003700">
    <property type="term" value="F:DNA-binding transcription factor activity"/>
    <property type="evidence" value="ECO:0007669"/>
    <property type="project" value="InterPro"/>
</dbReference>
<dbReference type="CDD" id="cd01107">
    <property type="entry name" value="HTH_BmrR"/>
    <property type="match status" value="1"/>
</dbReference>
<evidence type="ECO:0000313" key="4">
    <source>
        <dbReference type="Proteomes" id="UP000002431"/>
    </source>
</evidence>
<dbReference type="PROSITE" id="PS00552">
    <property type="entry name" value="HTH_MERR_1"/>
    <property type="match status" value="1"/>
</dbReference>
<dbReference type="AlphaFoldDB" id="Q1IYG5"/>
<keyword evidence="4" id="KW-1185">Reference proteome</keyword>
<reference evidence="3" key="1">
    <citation type="submission" date="2006-04" db="EMBL/GenBank/DDBJ databases">
        <title>Complete sequence of chromosome of Deinococcus geothermalis DSM 11300.</title>
        <authorList>
            <consortium name="US DOE Joint Genome Institute"/>
            <person name="Copeland A."/>
            <person name="Lucas S."/>
            <person name="Lapidus A."/>
            <person name="Barry K."/>
            <person name="Detter J.C."/>
            <person name="Glavina del Rio T."/>
            <person name="Hammon N."/>
            <person name="Israni S."/>
            <person name="Dalin E."/>
            <person name="Tice H."/>
            <person name="Pitluck S."/>
            <person name="Brettin T."/>
            <person name="Bruce D."/>
            <person name="Han C."/>
            <person name="Tapia R."/>
            <person name="Saunders E."/>
            <person name="Gilna P."/>
            <person name="Schmutz J."/>
            <person name="Larimer F."/>
            <person name="Land M."/>
            <person name="Hauser L."/>
            <person name="Kyrpides N."/>
            <person name="Kim E."/>
            <person name="Daly M.J."/>
            <person name="Fredrickson J.K."/>
            <person name="Makarova K.S."/>
            <person name="Gaidamakova E.K."/>
            <person name="Zhai M."/>
            <person name="Richardson P."/>
        </authorList>
    </citation>
    <scope>NUCLEOTIDE SEQUENCE</scope>
    <source>
        <strain evidence="3">DSM 11300</strain>
    </source>
</reference>
<dbReference type="HOGENOM" id="CLU_065103_2_2_0"/>
<evidence type="ECO:0000256" key="1">
    <source>
        <dbReference type="ARBA" id="ARBA00023125"/>
    </source>
</evidence>
<dbReference type="InterPro" id="IPR000551">
    <property type="entry name" value="MerR-type_HTH_dom"/>
</dbReference>
<protein>
    <submittedName>
        <fullName evidence="3">Transcriptional regulator, MerR family</fullName>
    </submittedName>
</protein>